<dbReference type="AlphaFoldDB" id="A0A975D1N8"/>
<evidence type="ECO:0000313" key="3">
    <source>
        <dbReference type="Proteomes" id="UP000664914"/>
    </source>
</evidence>
<reference evidence="2" key="1">
    <citation type="submission" date="2020-07" db="EMBL/GenBank/DDBJ databases">
        <authorList>
            <person name="Camacho E."/>
        </authorList>
    </citation>
    <scope>NUCLEOTIDE SEQUENCE</scope>
    <source>
        <strain evidence="2">MPO218</strain>
    </source>
</reference>
<dbReference type="Proteomes" id="UP000664914">
    <property type="component" value="Chromosome"/>
</dbReference>
<sequence>MFVTGDSIDSFHPWPADALNWTEAAWFGAWAPEHALTVYLYHWFRPALGIYGGGCIVWIGDTGVPWEAPLFQYDVNRPVRGDLDLRDMTLDNGFRLRVLRPGHDYEMTFRNPRASVALRFTATTAPDLTDRRGTSDFFAGHVDQPGRYTGHVEIEGRRYAVDCIGIRDRSWGPREIGDDVRMGYCHGETEDLAFLAFSRPSGSGEEIYKGYLSLDGVRHDVVRGSRRVSHVDGRLSHIALELEDEAGRTLTGHGTPLNRFSYTSYPNLLSHHYLMRWDLPNGSAFGEEQDLWSVPLWREHRQAAGGMR</sequence>
<dbReference type="RefSeq" id="WP_208632596.1">
    <property type="nucleotide sequence ID" value="NZ_CP059319.1"/>
</dbReference>
<accession>A0A975D1N8</accession>
<reference evidence="2" key="2">
    <citation type="submission" date="2021-04" db="EMBL/GenBank/DDBJ databases">
        <title>Isolation and genomic analysis of the ibuprofen-degrading bacterium Sphingomonas strain MPO218.</title>
        <authorList>
            <person name="Aulestia M."/>
            <person name="Flores A."/>
            <person name="Mangas E.L."/>
            <person name="Perez-Pulido A.J."/>
            <person name="Santero E."/>
            <person name="Camacho E.M."/>
        </authorList>
    </citation>
    <scope>NUCLEOTIDE SEQUENCE</scope>
    <source>
        <strain evidence="2">MPO218</strain>
    </source>
</reference>
<proteinExistence type="predicted"/>
<protein>
    <recommendedName>
        <fullName evidence="1">DUF7065 domain-containing protein</fullName>
    </recommendedName>
</protein>
<dbReference type="SUPFAM" id="SSF159245">
    <property type="entry name" value="AttH-like"/>
    <property type="match status" value="1"/>
</dbReference>
<evidence type="ECO:0000313" key="2">
    <source>
        <dbReference type="EMBL" id="QTH21234.1"/>
    </source>
</evidence>
<gene>
    <name evidence="2" type="ORF">HRJ34_23425</name>
</gene>
<dbReference type="Pfam" id="PF23213">
    <property type="entry name" value="DUF7065"/>
    <property type="match status" value="1"/>
</dbReference>
<evidence type="ECO:0000259" key="1">
    <source>
        <dbReference type="Pfam" id="PF23213"/>
    </source>
</evidence>
<feature type="domain" description="DUF7065" evidence="1">
    <location>
        <begin position="106"/>
        <end position="174"/>
    </location>
</feature>
<organism evidence="2 3">
    <name type="scientific">Rhizorhabdus wittichii</name>
    <dbReference type="NCBI Taxonomy" id="160791"/>
    <lineage>
        <taxon>Bacteria</taxon>
        <taxon>Pseudomonadati</taxon>
        <taxon>Pseudomonadota</taxon>
        <taxon>Alphaproteobacteria</taxon>
        <taxon>Sphingomonadales</taxon>
        <taxon>Sphingomonadaceae</taxon>
        <taxon>Rhizorhabdus</taxon>
    </lineage>
</organism>
<name>A0A975D1N8_9SPHN</name>
<dbReference type="EMBL" id="CP059319">
    <property type="protein sequence ID" value="QTH21234.1"/>
    <property type="molecule type" value="Genomic_DNA"/>
</dbReference>
<dbReference type="InterPro" id="IPR055493">
    <property type="entry name" value="DUF7065"/>
</dbReference>